<evidence type="ECO:0000259" key="14">
    <source>
        <dbReference type="PROSITE" id="PS50109"/>
    </source>
</evidence>
<keyword evidence="10" id="KW-0902">Two-component regulatory system</keyword>
<dbReference type="InterPro" id="IPR037006">
    <property type="entry name" value="CheA-like_homodim_sf"/>
</dbReference>
<dbReference type="FunFam" id="2.30.30.40:FF:000048">
    <property type="entry name" value="Chemotaxis protein CheA, putative"/>
    <property type="match status" value="1"/>
</dbReference>
<evidence type="ECO:0000256" key="13">
    <source>
        <dbReference type="SAM" id="MobiDB-lite"/>
    </source>
</evidence>
<evidence type="ECO:0000313" key="18">
    <source>
        <dbReference type="Proteomes" id="UP000051634"/>
    </source>
</evidence>
<dbReference type="Pfam" id="PF02895">
    <property type="entry name" value="H-kinase_dim"/>
    <property type="match status" value="1"/>
</dbReference>
<dbReference type="InterPro" id="IPR008207">
    <property type="entry name" value="Sig_transdc_His_kin_Hpt_dom"/>
</dbReference>
<dbReference type="PANTHER" id="PTHR43395:SF10">
    <property type="entry name" value="CHEMOTAXIS PROTEIN CHEA"/>
    <property type="match status" value="1"/>
</dbReference>
<organism evidence="17 18">
    <name type="scientific">endosymbiont of Ridgeia piscesae</name>
    <dbReference type="NCBI Taxonomy" id="54398"/>
    <lineage>
        <taxon>Bacteria</taxon>
        <taxon>Pseudomonadati</taxon>
        <taxon>Pseudomonadota</taxon>
        <taxon>Gammaproteobacteria</taxon>
        <taxon>sulfur-oxidizing symbionts</taxon>
    </lineage>
</organism>
<keyword evidence="5 12" id="KW-0597">Phosphoprotein</keyword>
<keyword evidence="7" id="KW-0547">Nucleotide-binding</keyword>
<dbReference type="AlphaFoldDB" id="A0A0T5Z1R9"/>
<proteinExistence type="predicted"/>
<dbReference type="InterPro" id="IPR004105">
    <property type="entry name" value="CheA-like_dim"/>
</dbReference>
<dbReference type="PROSITE" id="PS50894">
    <property type="entry name" value="HPT"/>
    <property type="match status" value="1"/>
</dbReference>
<dbReference type="RefSeq" id="WP_060528462.1">
    <property type="nucleotide sequence ID" value="NZ_KQ557132.1"/>
</dbReference>
<keyword evidence="4" id="KW-0145">Chemotaxis</keyword>
<dbReference type="InterPro" id="IPR004358">
    <property type="entry name" value="Sig_transdc_His_kin-like_C"/>
</dbReference>
<dbReference type="Pfam" id="PF01627">
    <property type="entry name" value="Hpt"/>
    <property type="match status" value="1"/>
</dbReference>
<evidence type="ECO:0000256" key="8">
    <source>
        <dbReference type="ARBA" id="ARBA00022777"/>
    </source>
</evidence>
<feature type="domain" description="CheW-like" evidence="15">
    <location>
        <begin position="555"/>
        <end position="691"/>
    </location>
</feature>
<dbReference type="CDD" id="cd16916">
    <property type="entry name" value="HATPase_CheA-like"/>
    <property type="match status" value="1"/>
</dbReference>
<dbReference type="InterPro" id="IPR036097">
    <property type="entry name" value="HisK_dim/P_sf"/>
</dbReference>
<sequence length="700" mass="76753">MSIDMAQFHQVFFEESFEGLEIMESGLLNMDPGTVDDEEINAIFRAAHSIKGGSGTFGFNDIASFTHVMETLLDEMRDGRRPVTSEAVDALLRSVDILRDMLSAASEEGEVEQEKVKSQQAELEQILSNKTAVAGEASTPEVVSAAETVEPQTEGWHIVFRPLLKMMRTGNDSLRIIRELAELGRLELQADLEALPALQSYEPEDSYISWDIYLHGAVDREALDEVFVWVEDDCELIIMPLMSQSEAEEASVSELSAAEPKTAASAEPPQLKAVPPQPERRVEKNRRSGKERRTSGNRTAGGGGGSIRVDIAKIDSLINMVGELVITQSMLSLLGEDFDMGKLERLNDGLGQLERHTRELQESVMQIRMLPISFTFSRFPRLVHDLSNKLGKKIELKVSGENTEVDKTVIEKIGDPLVHLVRNSLDHGIEMPDERISAGKPETGVIQLSASHKGGNIVIEIRDDGRGLNRDKIEAKAIERGIIPEGHMLEDRQIYELIFQAGFSTADEVSDVSGRGVGMDVVRRNINELGGSIEIESDPGKGSAIIIRLPLTLAILDGQTVSVGSETYIVPLVSIIESIQVSEEMINLVAGRGETFKLRGEYLPIVRLHEVFGIEDVKATSLKEGLLVVVEGEGRHCGLFVDDLLGQQQVVIKSLEANYKKVEGISGATILGDGSVALIIDIPGLLRLATQAQVNEKRIA</sequence>
<evidence type="ECO:0000256" key="11">
    <source>
        <dbReference type="ARBA" id="ARBA00035100"/>
    </source>
</evidence>
<dbReference type="PRINTS" id="PR00344">
    <property type="entry name" value="BCTRLSENSOR"/>
</dbReference>
<dbReference type="FunFam" id="3.30.565.10:FF:000016">
    <property type="entry name" value="Chemotaxis protein CheA, putative"/>
    <property type="match status" value="1"/>
</dbReference>
<dbReference type="InterPro" id="IPR036061">
    <property type="entry name" value="CheW-like_dom_sf"/>
</dbReference>
<evidence type="ECO:0000256" key="3">
    <source>
        <dbReference type="ARBA" id="ARBA00021495"/>
    </source>
</evidence>
<dbReference type="SMART" id="SM00260">
    <property type="entry name" value="CheW"/>
    <property type="match status" value="1"/>
</dbReference>
<dbReference type="Gene3D" id="2.30.30.40">
    <property type="entry name" value="SH3 Domains"/>
    <property type="match status" value="1"/>
</dbReference>
<evidence type="ECO:0000256" key="1">
    <source>
        <dbReference type="ARBA" id="ARBA00000085"/>
    </source>
</evidence>
<dbReference type="PROSITE" id="PS50109">
    <property type="entry name" value="HIS_KIN"/>
    <property type="match status" value="1"/>
</dbReference>
<comment type="catalytic activity">
    <reaction evidence="1">
        <text>ATP + protein L-histidine = ADP + protein N-phospho-L-histidine.</text>
        <dbReference type="EC" id="2.7.13.3"/>
    </reaction>
</comment>
<protein>
    <recommendedName>
        <fullName evidence="3">Chemotaxis protein CheA</fullName>
        <ecNumber evidence="2">2.7.13.3</ecNumber>
    </recommendedName>
</protein>
<evidence type="ECO:0000256" key="12">
    <source>
        <dbReference type="PROSITE-ProRule" id="PRU00110"/>
    </source>
</evidence>
<evidence type="ECO:0000256" key="10">
    <source>
        <dbReference type="ARBA" id="ARBA00023012"/>
    </source>
</evidence>
<dbReference type="InterPro" id="IPR051315">
    <property type="entry name" value="Bact_Chemotaxis_CheA"/>
</dbReference>
<dbReference type="SUPFAM" id="SSF47384">
    <property type="entry name" value="Homodimeric domain of signal transducing histidine kinase"/>
    <property type="match status" value="1"/>
</dbReference>
<evidence type="ECO:0000256" key="7">
    <source>
        <dbReference type="ARBA" id="ARBA00022741"/>
    </source>
</evidence>
<dbReference type="Pfam" id="PF01584">
    <property type="entry name" value="CheW"/>
    <property type="match status" value="1"/>
</dbReference>
<dbReference type="Gene3D" id="1.10.287.560">
    <property type="entry name" value="Histidine kinase CheA-like, homodimeric domain"/>
    <property type="match status" value="1"/>
</dbReference>
<feature type="region of interest" description="Disordered" evidence="13">
    <location>
        <begin position="250"/>
        <end position="305"/>
    </location>
</feature>
<feature type="domain" description="HPt" evidence="16">
    <location>
        <begin position="1"/>
        <end position="105"/>
    </location>
</feature>
<comment type="function">
    <text evidence="11">Involved in the transmission of sensory signals from the chemoreceptors to the flagellar motors. CheA is autophosphorylated; it can transfer its phosphate group to either CheB or CheY.</text>
</comment>
<dbReference type="InterPro" id="IPR036890">
    <property type="entry name" value="HATPase_C_sf"/>
</dbReference>
<dbReference type="GO" id="GO:0005737">
    <property type="term" value="C:cytoplasm"/>
    <property type="evidence" value="ECO:0007669"/>
    <property type="project" value="InterPro"/>
</dbReference>
<dbReference type="Gene3D" id="3.30.565.10">
    <property type="entry name" value="Histidine kinase-like ATPase, C-terminal domain"/>
    <property type="match status" value="1"/>
</dbReference>
<evidence type="ECO:0000256" key="6">
    <source>
        <dbReference type="ARBA" id="ARBA00022679"/>
    </source>
</evidence>
<dbReference type="SUPFAM" id="SSF47226">
    <property type="entry name" value="Histidine-containing phosphotransfer domain, HPT domain"/>
    <property type="match status" value="1"/>
</dbReference>
<dbReference type="PROSITE" id="PS50851">
    <property type="entry name" value="CHEW"/>
    <property type="match status" value="1"/>
</dbReference>
<keyword evidence="6" id="KW-0808">Transferase</keyword>
<dbReference type="SUPFAM" id="SSF50341">
    <property type="entry name" value="CheW-like"/>
    <property type="match status" value="1"/>
</dbReference>
<feature type="domain" description="Histidine kinase" evidence="14">
    <location>
        <begin position="342"/>
        <end position="553"/>
    </location>
</feature>
<dbReference type="SMART" id="SM00073">
    <property type="entry name" value="HPT"/>
    <property type="match status" value="1"/>
</dbReference>
<dbReference type="SMART" id="SM00387">
    <property type="entry name" value="HATPase_c"/>
    <property type="match status" value="1"/>
</dbReference>
<dbReference type="SUPFAM" id="SSF55874">
    <property type="entry name" value="ATPase domain of HSP90 chaperone/DNA topoisomerase II/histidine kinase"/>
    <property type="match status" value="1"/>
</dbReference>
<evidence type="ECO:0000259" key="15">
    <source>
        <dbReference type="PROSITE" id="PS50851"/>
    </source>
</evidence>
<evidence type="ECO:0000259" key="16">
    <source>
        <dbReference type="PROSITE" id="PS50894"/>
    </source>
</evidence>
<keyword evidence="8 17" id="KW-0418">Kinase</keyword>
<keyword evidence="9" id="KW-0067">ATP-binding</keyword>
<dbReference type="EC" id="2.7.13.3" evidence="2"/>
<dbReference type="Proteomes" id="UP000051634">
    <property type="component" value="Unassembled WGS sequence"/>
</dbReference>
<dbReference type="PATRIC" id="fig|54398.3.peg.2018"/>
<dbReference type="PANTHER" id="PTHR43395">
    <property type="entry name" value="SENSOR HISTIDINE KINASE CHEA"/>
    <property type="match status" value="1"/>
</dbReference>
<feature type="compositionally biased region" description="Basic and acidic residues" evidence="13">
    <location>
        <begin position="278"/>
        <end position="294"/>
    </location>
</feature>
<gene>
    <name evidence="17" type="ORF">Ga0074115_14511</name>
</gene>
<evidence type="ECO:0000313" key="17">
    <source>
        <dbReference type="EMBL" id="KRT56421.1"/>
    </source>
</evidence>
<dbReference type="InterPro" id="IPR003594">
    <property type="entry name" value="HATPase_dom"/>
</dbReference>
<dbReference type="GO" id="GO:0005524">
    <property type="term" value="F:ATP binding"/>
    <property type="evidence" value="ECO:0007669"/>
    <property type="project" value="UniProtKB-KW"/>
</dbReference>
<dbReference type="Gene3D" id="1.20.120.160">
    <property type="entry name" value="HPT domain"/>
    <property type="match status" value="1"/>
</dbReference>
<dbReference type="CDD" id="cd00731">
    <property type="entry name" value="CheA_reg"/>
    <property type="match status" value="1"/>
</dbReference>
<evidence type="ECO:0000256" key="5">
    <source>
        <dbReference type="ARBA" id="ARBA00022553"/>
    </source>
</evidence>
<reference evidence="17 18" key="1">
    <citation type="submission" date="2015-11" db="EMBL/GenBank/DDBJ databases">
        <title>The genome of Candidatus Endoriftia persephone in Ridgeia piscesae and population structure of the North Eastern Pacific vestimentiferan symbionts.</title>
        <authorList>
            <person name="Perez M."/>
            <person name="Juniper K.S."/>
        </authorList>
    </citation>
    <scope>NUCLEOTIDE SEQUENCE [LARGE SCALE GENOMIC DNA]</scope>
    <source>
        <strain evidence="17">Ind11</strain>
    </source>
</reference>
<evidence type="ECO:0000256" key="9">
    <source>
        <dbReference type="ARBA" id="ARBA00022840"/>
    </source>
</evidence>
<dbReference type="SMART" id="SM01231">
    <property type="entry name" value="H-kinase_dim"/>
    <property type="match status" value="1"/>
</dbReference>
<dbReference type="CDD" id="cd00088">
    <property type="entry name" value="HPT"/>
    <property type="match status" value="1"/>
</dbReference>
<evidence type="ECO:0000256" key="2">
    <source>
        <dbReference type="ARBA" id="ARBA00012438"/>
    </source>
</evidence>
<dbReference type="EMBL" id="LDXT01000052">
    <property type="protein sequence ID" value="KRT56421.1"/>
    <property type="molecule type" value="Genomic_DNA"/>
</dbReference>
<comment type="caution">
    <text evidence="17">The sequence shown here is derived from an EMBL/GenBank/DDBJ whole genome shotgun (WGS) entry which is preliminary data.</text>
</comment>
<dbReference type="InterPro" id="IPR036641">
    <property type="entry name" value="HPT_dom_sf"/>
</dbReference>
<name>A0A0T5Z1R9_9GAMM</name>
<dbReference type="InterPro" id="IPR002545">
    <property type="entry name" value="CheW-lke_dom"/>
</dbReference>
<keyword evidence="18" id="KW-1185">Reference proteome</keyword>
<dbReference type="Pfam" id="PF02518">
    <property type="entry name" value="HATPase_c"/>
    <property type="match status" value="1"/>
</dbReference>
<feature type="modified residue" description="Phosphohistidine" evidence="12">
    <location>
        <position position="48"/>
    </location>
</feature>
<dbReference type="InterPro" id="IPR005467">
    <property type="entry name" value="His_kinase_dom"/>
</dbReference>
<dbReference type="GO" id="GO:0000155">
    <property type="term" value="F:phosphorelay sensor kinase activity"/>
    <property type="evidence" value="ECO:0007669"/>
    <property type="project" value="InterPro"/>
</dbReference>
<dbReference type="OrthoDB" id="9803176at2"/>
<accession>A0A0T5Z1R9</accession>
<dbReference type="GO" id="GO:0006935">
    <property type="term" value="P:chemotaxis"/>
    <property type="evidence" value="ECO:0007669"/>
    <property type="project" value="UniProtKB-KW"/>
</dbReference>
<evidence type="ECO:0000256" key="4">
    <source>
        <dbReference type="ARBA" id="ARBA00022500"/>
    </source>
</evidence>